<gene>
    <name evidence="2" type="ORF">EHW97_11960</name>
</gene>
<keyword evidence="1" id="KW-0472">Membrane</keyword>
<reference evidence="2 3" key="1">
    <citation type="submission" date="2018-11" db="EMBL/GenBank/DDBJ databases">
        <authorList>
            <person name="Li F."/>
        </authorList>
    </citation>
    <scope>NUCLEOTIDE SEQUENCE [LARGE SCALE GENOMIC DNA]</scope>
    <source>
        <strain evidence="2 3">YS17T</strain>
    </source>
</reference>
<protein>
    <submittedName>
        <fullName evidence="2">DUF4345 domain-containing protein</fullName>
    </submittedName>
</protein>
<keyword evidence="1" id="KW-0812">Transmembrane</keyword>
<proteinExistence type="predicted"/>
<organism evidence="2 3">
    <name type="scientific">Aeromicrobium camelliae</name>
    <dbReference type="NCBI Taxonomy" id="1538144"/>
    <lineage>
        <taxon>Bacteria</taxon>
        <taxon>Bacillati</taxon>
        <taxon>Actinomycetota</taxon>
        <taxon>Actinomycetes</taxon>
        <taxon>Propionibacteriales</taxon>
        <taxon>Nocardioidaceae</taxon>
        <taxon>Aeromicrobium</taxon>
    </lineage>
</organism>
<feature type="transmembrane region" description="Helical" evidence="1">
    <location>
        <begin position="68"/>
        <end position="87"/>
    </location>
</feature>
<comment type="caution">
    <text evidence="2">The sequence shown here is derived from an EMBL/GenBank/DDBJ whole genome shotgun (WGS) entry which is preliminary data.</text>
</comment>
<keyword evidence="3" id="KW-1185">Reference proteome</keyword>
<dbReference type="InterPro" id="IPR025597">
    <property type="entry name" value="DUF4345"/>
</dbReference>
<evidence type="ECO:0000313" key="2">
    <source>
        <dbReference type="EMBL" id="RQN02809.1"/>
    </source>
</evidence>
<feature type="transmembrane region" description="Helical" evidence="1">
    <location>
        <begin position="93"/>
        <end position="111"/>
    </location>
</feature>
<dbReference type="AlphaFoldDB" id="A0A3N6W5J2"/>
<feature type="transmembrane region" description="Helical" evidence="1">
    <location>
        <begin position="40"/>
        <end position="56"/>
    </location>
</feature>
<dbReference type="EMBL" id="RQJX01000017">
    <property type="protein sequence ID" value="RQN02809.1"/>
    <property type="molecule type" value="Genomic_DNA"/>
</dbReference>
<evidence type="ECO:0000256" key="1">
    <source>
        <dbReference type="SAM" id="Phobius"/>
    </source>
</evidence>
<evidence type="ECO:0000313" key="3">
    <source>
        <dbReference type="Proteomes" id="UP000275225"/>
    </source>
</evidence>
<dbReference type="Pfam" id="PF14248">
    <property type="entry name" value="DUF4345"/>
    <property type="match status" value="1"/>
</dbReference>
<dbReference type="Proteomes" id="UP000275225">
    <property type="component" value="Unassembled WGS sequence"/>
</dbReference>
<accession>A0A3N6W5J2</accession>
<sequence length="133" mass="14366">MGVAMVAIGFYHLVGGLASVPGTGELTGVGRATEDSRERFYNAIFIGYALAWIWVAREATIPLTAVNWLAGIFLVGGIGRLLSILTAGWPHWFPNPLSALELVLPPIFFWLTGRERRRRGDVTSAQPPGSTGT</sequence>
<name>A0A3N6W5J2_9ACTN</name>
<keyword evidence="1" id="KW-1133">Transmembrane helix</keyword>
<dbReference type="OrthoDB" id="3693039at2"/>